<dbReference type="SUPFAM" id="SSF55729">
    <property type="entry name" value="Acyl-CoA N-acyltransferases (Nat)"/>
    <property type="match status" value="1"/>
</dbReference>
<organism evidence="2">
    <name type="scientific">Polynucleobacter sp. UK-FUSCHL-C3</name>
    <dbReference type="NCBI Taxonomy" id="2955208"/>
    <lineage>
        <taxon>Bacteria</taxon>
        <taxon>Pseudomonadati</taxon>
        <taxon>Pseudomonadota</taxon>
        <taxon>Betaproteobacteria</taxon>
        <taxon>Burkholderiales</taxon>
        <taxon>Burkholderiaceae</taxon>
        <taxon>Polynucleobacter</taxon>
    </lineage>
</organism>
<dbReference type="CDD" id="cd04301">
    <property type="entry name" value="NAT_SF"/>
    <property type="match status" value="1"/>
</dbReference>
<proteinExistence type="predicted"/>
<protein>
    <submittedName>
        <fullName evidence="2">GNAT family N-acetyltransferase</fullName>
    </submittedName>
</protein>
<gene>
    <name evidence="2" type="ORF">NKE59_05735</name>
</gene>
<accession>A0AAU8A032</accession>
<reference evidence="2" key="1">
    <citation type="submission" date="2022-06" db="EMBL/GenBank/DDBJ databases">
        <title>New Polynucleobacter species.</title>
        <authorList>
            <person name="Hahn M.W."/>
        </authorList>
    </citation>
    <scope>NUCLEOTIDE SEQUENCE</scope>
    <source>
        <strain evidence="2">UK-FUSCHL-C3</strain>
    </source>
</reference>
<feature type="domain" description="N-acetyltransferase" evidence="1">
    <location>
        <begin position="1"/>
        <end position="145"/>
    </location>
</feature>
<dbReference type="InterPro" id="IPR000182">
    <property type="entry name" value="GNAT_dom"/>
</dbReference>
<evidence type="ECO:0000259" key="1">
    <source>
        <dbReference type="PROSITE" id="PS51186"/>
    </source>
</evidence>
<sequence length="170" mass="20133">MPNTQMRRICAWLKSLDAETLRSYFGFSLNPKGIDHLINKWKREPANHHFLIYHQDDQWAGVLHIAISNNVIEFGVIVKKEFRRQGVADRLLGEAIVWAQNRGYQNLLMHCVVENHAIRRLCDRHQLTIRNIYGDVEAEMSLPRANWRSVVKESIQRQTNWYYLLCEKFT</sequence>
<name>A0AAU8A032_9BURK</name>
<dbReference type="Gene3D" id="3.40.630.30">
    <property type="match status" value="1"/>
</dbReference>
<dbReference type="RefSeq" id="WP_353438008.1">
    <property type="nucleotide sequence ID" value="NZ_CP099959.1"/>
</dbReference>
<dbReference type="AlphaFoldDB" id="A0AAU8A032"/>
<dbReference type="EMBL" id="CP099959">
    <property type="protein sequence ID" value="XCC57003.1"/>
    <property type="molecule type" value="Genomic_DNA"/>
</dbReference>
<dbReference type="PROSITE" id="PS51186">
    <property type="entry name" value="GNAT"/>
    <property type="match status" value="1"/>
</dbReference>
<evidence type="ECO:0000313" key="2">
    <source>
        <dbReference type="EMBL" id="XCC57003.1"/>
    </source>
</evidence>
<dbReference type="Pfam" id="PF00583">
    <property type="entry name" value="Acetyltransf_1"/>
    <property type="match status" value="1"/>
</dbReference>
<dbReference type="InterPro" id="IPR016181">
    <property type="entry name" value="Acyl_CoA_acyltransferase"/>
</dbReference>
<dbReference type="GO" id="GO:0016747">
    <property type="term" value="F:acyltransferase activity, transferring groups other than amino-acyl groups"/>
    <property type="evidence" value="ECO:0007669"/>
    <property type="project" value="InterPro"/>
</dbReference>